<evidence type="ECO:0000256" key="5">
    <source>
        <dbReference type="ARBA" id="ARBA00038226"/>
    </source>
</evidence>
<dbReference type="Proteomes" id="UP000728185">
    <property type="component" value="Unassembled WGS sequence"/>
</dbReference>
<dbReference type="PANTHER" id="PTHR12675">
    <property type="entry name" value="MUSCLEBLIND-LIKE PROTEIN"/>
    <property type="match status" value="1"/>
</dbReference>
<name>A0A8E0S7Y3_9TREM</name>
<keyword evidence="1 6" id="KW-0479">Metal-binding</keyword>
<feature type="domain" description="C3H1-type" evidence="8">
    <location>
        <begin position="868"/>
        <end position="894"/>
    </location>
</feature>
<dbReference type="GO" id="GO:0008270">
    <property type="term" value="F:zinc ion binding"/>
    <property type="evidence" value="ECO:0007669"/>
    <property type="project" value="UniProtKB-KW"/>
</dbReference>
<dbReference type="EMBL" id="LUCM01000459">
    <property type="protein sequence ID" value="KAA0200519.1"/>
    <property type="molecule type" value="Genomic_DNA"/>
</dbReference>
<keyword evidence="10" id="KW-1185">Reference proteome</keyword>
<reference evidence="9" key="1">
    <citation type="submission" date="2019-05" db="EMBL/GenBank/DDBJ databases">
        <title>Annotation for the trematode Fasciolopsis buski.</title>
        <authorList>
            <person name="Choi Y.-J."/>
        </authorList>
    </citation>
    <scope>NUCLEOTIDE SEQUENCE</scope>
    <source>
        <strain evidence="9">HT</strain>
        <tissue evidence="9">Whole worm</tissue>
    </source>
</reference>
<dbReference type="PANTHER" id="PTHR12675:SF12">
    <property type="entry name" value="PROTEIN MUSCLEBLIND"/>
    <property type="match status" value="1"/>
</dbReference>
<dbReference type="GO" id="GO:0043484">
    <property type="term" value="P:regulation of RNA splicing"/>
    <property type="evidence" value="ECO:0007669"/>
    <property type="project" value="TreeGrafter"/>
</dbReference>
<dbReference type="AlphaFoldDB" id="A0A8E0S7Y3"/>
<evidence type="ECO:0000256" key="7">
    <source>
        <dbReference type="SAM" id="MobiDB-lite"/>
    </source>
</evidence>
<keyword evidence="4 6" id="KW-0862">Zinc</keyword>
<gene>
    <name evidence="9" type="ORF">FBUS_04853</name>
</gene>
<proteinExistence type="inferred from homology"/>
<keyword evidence="3 6" id="KW-0863">Zinc-finger</keyword>
<feature type="region of interest" description="Disordered" evidence="7">
    <location>
        <begin position="421"/>
        <end position="449"/>
    </location>
</feature>
<dbReference type="OrthoDB" id="6285980at2759"/>
<feature type="compositionally biased region" description="Low complexity" evidence="7">
    <location>
        <begin position="733"/>
        <end position="746"/>
    </location>
</feature>
<dbReference type="InterPro" id="IPR000571">
    <property type="entry name" value="Znf_CCCH"/>
</dbReference>
<evidence type="ECO:0000256" key="1">
    <source>
        <dbReference type="ARBA" id="ARBA00022723"/>
    </source>
</evidence>
<organism evidence="9 10">
    <name type="scientific">Fasciolopsis buskii</name>
    <dbReference type="NCBI Taxonomy" id="27845"/>
    <lineage>
        <taxon>Eukaryota</taxon>
        <taxon>Metazoa</taxon>
        <taxon>Spiralia</taxon>
        <taxon>Lophotrochozoa</taxon>
        <taxon>Platyhelminthes</taxon>
        <taxon>Trematoda</taxon>
        <taxon>Digenea</taxon>
        <taxon>Plagiorchiida</taxon>
        <taxon>Echinostomata</taxon>
        <taxon>Echinostomatoidea</taxon>
        <taxon>Fasciolidae</taxon>
        <taxon>Fasciolopsis</taxon>
    </lineage>
</organism>
<feature type="compositionally biased region" description="Polar residues" evidence="7">
    <location>
        <begin position="531"/>
        <end position="540"/>
    </location>
</feature>
<accession>A0A8E0S7Y3</accession>
<feature type="compositionally biased region" description="Low complexity" evidence="7">
    <location>
        <begin position="54"/>
        <end position="81"/>
    </location>
</feature>
<evidence type="ECO:0000259" key="8">
    <source>
        <dbReference type="PROSITE" id="PS50103"/>
    </source>
</evidence>
<evidence type="ECO:0000256" key="4">
    <source>
        <dbReference type="ARBA" id="ARBA00022833"/>
    </source>
</evidence>
<feature type="region of interest" description="Disordered" evidence="7">
    <location>
        <begin position="54"/>
        <end position="94"/>
    </location>
</feature>
<feature type="region of interest" description="Disordered" evidence="7">
    <location>
        <begin position="718"/>
        <end position="746"/>
    </location>
</feature>
<evidence type="ECO:0000313" key="10">
    <source>
        <dbReference type="Proteomes" id="UP000728185"/>
    </source>
</evidence>
<dbReference type="InterPro" id="IPR054429">
    <property type="entry name" value="Znf-CCCH_Muscleblind-like"/>
</dbReference>
<evidence type="ECO:0000256" key="2">
    <source>
        <dbReference type="ARBA" id="ARBA00022737"/>
    </source>
</evidence>
<feature type="compositionally biased region" description="Low complexity" evidence="7">
    <location>
        <begin position="428"/>
        <end position="449"/>
    </location>
</feature>
<dbReference type="GO" id="GO:0003723">
    <property type="term" value="F:RNA binding"/>
    <property type="evidence" value="ECO:0007669"/>
    <property type="project" value="TreeGrafter"/>
</dbReference>
<feature type="domain" description="C3H1-type" evidence="8">
    <location>
        <begin position="834"/>
        <end position="861"/>
    </location>
</feature>
<comment type="similarity">
    <text evidence="5">Belongs to the muscleblind family.</text>
</comment>
<dbReference type="PROSITE" id="PS50103">
    <property type="entry name" value="ZF_C3H1"/>
    <property type="match status" value="2"/>
</dbReference>
<dbReference type="Pfam" id="PF22628">
    <property type="entry name" value="zf-CCCH_10"/>
    <property type="match status" value="2"/>
</dbReference>
<feature type="region of interest" description="Disordered" evidence="7">
    <location>
        <begin position="527"/>
        <end position="563"/>
    </location>
</feature>
<feature type="zinc finger region" description="C3H1-type" evidence="6">
    <location>
        <begin position="834"/>
        <end position="861"/>
    </location>
</feature>
<sequence length="931" mass="96522">MNNSETLRLSTALPTFLSSGLPLSTLQPQFKTPMSSVSNSLTVSLNPYSTPHSSLTLGTDGTNSLSGSSSLSSSLVSLHSTPPTGTPLAHKSSQLNSLTSTPRCSLWLKLQVCPSWHPPSTGGLTPTSINTTDVAASSATVTIQNKESKTSSDDSLGECPLPPNTCPYAHPTPNILVENGFVTVCYDFIKRKNCKHSCCKYYHPAAHQIEAILKRGDEQKKLLEGQQKLLESKTAALLNMHPAQPPAPNGLSGVCTAGLAWPPASLIQHNGTPVYGAYLTPVSQPLSMGLTQLGGATLQLPFTATASDPSALSTSALLAAAAALQQHQQQQQTIPGSGLLVATSSSKASAPSDPVSIGQHLNNTSRAATLLSTSASNGLYTGTGTYASNGVAVGSEQQQVVVAAIRAATAAAAAAARTLGPTVDERSTTGTKTNTPTTVTTTSVVKPEPTSSAAATVPLVSTMSISAIRPGMKREAAISNSSMAGTANAGLDMHSWYPAKRANHTGGYLGEATSKASDSADNGVTGIMCNGATSQPSQDRPNSESSVSTSVTGEFTSDPSGPLNQMFSSCSTTTTNGLAFSPAFYGSVAPHPAHSSSAVTSLLNPMNVNLYGLSLPSVQAASPYVSPQLAPFPSTLYSNPTDNPSPMATAAATLALNSWLQQQQQQQQTQTYSQQTQSQATAVAAAHPLLSTQVSGAHPIPTNAAALAAALAAVQQQQQQQQTHSSADLHSVAQQPQQHSPAFQHQSQQQALLLSTLIRAQQSQLAAAQMAAAVQAAGYLQNSSSPRPMGMLDSAYQLPGALAGLQATPYGATFPCVQNPITNVAYINDKGHLLETLPICRDFKAGKCHRNGDCRYVHLVDENVEVSQGRVIVCRDAAKGRCTRVPCKYYHVPLHAISANRSLALNSVLANATAVPNNNAVTSGGVTGQGI</sequence>
<evidence type="ECO:0000313" key="9">
    <source>
        <dbReference type="EMBL" id="KAA0200519.1"/>
    </source>
</evidence>
<feature type="zinc finger region" description="C3H1-type" evidence="6">
    <location>
        <begin position="868"/>
        <end position="894"/>
    </location>
</feature>
<dbReference type="Gene3D" id="3.30.1370.210">
    <property type="match status" value="2"/>
</dbReference>
<evidence type="ECO:0000256" key="6">
    <source>
        <dbReference type="PROSITE-ProRule" id="PRU00723"/>
    </source>
</evidence>
<protein>
    <submittedName>
        <fullName evidence="9">Muscleblind protein</fullName>
    </submittedName>
</protein>
<evidence type="ECO:0000256" key="3">
    <source>
        <dbReference type="ARBA" id="ARBA00022771"/>
    </source>
</evidence>
<keyword evidence="2" id="KW-0677">Repeat</keyword>
<comment type="caution">
    <text evidence="9">The sequence shown here is derived from an EMBL/GenBank/DDBJ whole genome shotgun (WGS) entry which is preliminary data.</text>
</comment>
<feature type="compositionally biased region" description="Low complexity" evidence="7">
    <location>
        <begin position="543"/>
        <end position="557"/>
    </location>
</feature>
<dbReference type="SMART" id="SM00356">
    <property type="entry name" value="ZnF_C3H1"/>
    <property type="match status" value="3"/>
</dbReference>